<evidence type="ECO:0000313" key="1">
    <source>
        <dbReference type="EMBL" id="GIM74528.1"/>
    </source>
</evidence>
<keyword evidence="2" id="KW-1185">Reference proteome</keyword>
<dbReference type="AlphaFoldDB" id="A0A919SP64"/>
<sequence>MDGGATRWQWEPQSPAYGNYGNANQWTVNAGLESLARESAQNTNDARRGDEPAELVFSFIRLTGHDRHRFLHALEWSQLRSHLQSMGASSGGAVAAGQILAGLEAVEQSESLLLLRVADYGCQGLTGPEFPDDHVPPDDYGNFIKLCRLDLFSGKDKAAGGSFGLGKAVYWRFSRLQTVLFNSVLAPRDAVEGRTANRVLGVSQGVMHRHDGIGYQGRGFFGRDQRNGYVGSVWDDPALVHALCLNRSDRRPGTTALLVGFYDPDQPERGLGGPEELTSLARDLRAGVEENFWPLLTRGGLQVRIEVIDGGATRAEVVDPEETYTELVTALRRFDRGEVDDQLVGPNSVVVRDVPITISRRRTGDRHDSFVHLAKLVVTASDDQPDTLENRVCLVRRPEMVVQTVDRSFDAYKYHGFLLAGAAIDPRDPSPEQLWADDFLRYSEPPSHDRWIPGTGRRQASQANLTAHYQAPWLPHLRGIEKGVLDALVSLFGAPPVRAQQPPESLLRHFRFLRAEPGVGARGGAPRKPEVDVTDWCVRDGRWDVRFTVRAKNRSEGWAVRPALAFVGLDGRRNTVDWAVLEVDEGGGSLEEGILRMPGTPRGRYIKVALHGVSSGDLPIPAEESAIDVLLQGTTQLVQAQTGGQP</sequence>
<gene>
    <name evidence="1" type="ORF">Aau02nite_61440</name>
</gene>
<organism evidence="1 2">
    <name type="scientific">Actinoplanes auranticolor</name>
    <dbReference type="NCBI Taxonomy" id="47988"/>
    <lineage>
        <taxon>Bacteria</taxon>
        <taxon>Bacillati</taxon>
        <taxon>Actinomycetota</taxon>
        <taxon>Actinomycetes</taxon>
        <taxon>Micromonosporales</taxon>
        <taxon>Micromonosporaceae</taxon>
        <taxon>Actinoplanes</taxon>
    </lineage>
</organism>
<dbReference type="Proteomes" id="UP000681340">
    <property type="component" value="Unassembled WGS sequence"/>
</dbReference>
<comment type="caution">
    <text evidence="1">The sequence shown here is derived from an EMBL/GenBank/DDBJ whole genome shotgun (WGS) entry which is preliminary data.</text>
</comment>
<accession>A0A919SP64</accession>
<proteinExistence type="predicted"/>
<evidence type="ECO:0000313" key="2">
    <source>
        <dbReference type="Proteomes" id="UP000681340"/>
    </source>
</evidence>
<reference evidence="1" key="1">
    <citation type="submission" date="2021-03" db="EMBL/GenBank/DDBJ databases">
        <title>Whole genome shotgun sequence of Actinoplanes auranticolor NBRC 12245.</title>
        <authorList>
            <person name="Komaki H."/>
            <person name="Tamura T."/>
        </authorList>
    </citation>
    <scope>NUCLEOTIDE SEQUENCE</scope>
    <source>
        <strain evidence="1">NBRC 12245</strain>
    </source>
</reference>
<name>A0A919SP64_9ACTN</name>
<dbReference type="EMBL" id="BOQL01000051">
    <property type="protein sequence ID" value="GIM74528.1"/>
    <property type="molecule type" value="Genomic_DNA"/>
</dbReference>
<protein>
    <submittedName>
        <fullName evidence="1">Uncharacterized protein</fullName>
    </submittedName>
</protein>